<comment type="subcellular location">
    <subcellularLocation>
        <location evidence="1 8">Cell membrane</location>
        <topology evidence="1 8">Multi-pass membrane protein</topology>
    </subcellularLocation>
</comment>
<dbReference type="Proteomes" id="UP001223079">
    <property type="component" value="Unassembled WGS sequence"/>
</dbReference>
<comment type="caution">
    <text evidence="9">The sequence shown here is derived from an EMBL/GenBank/DDBJ whole genome shotgun (WGS) entry which is preliminary data.</text>
</comment>
<keyword evidence="5 8" id="KW-0812">Transmembrane</keyword>
<feature type="transmembrane region" description="Helical" evidence="8">
    <location>
        <begin position="70"/>
        <end position="89"/>
    </location>
</feature>
<dbReference type="EMBL" id="JAUSTM010000009">
    <property type="protein sequence ID" value="MDQ0222600.1"/>
    <property type="molecule type" value="Genomic_DNA"/>
</dbReference>
<reference evidence="9 10" key="1">
    <citation type="submission" date="2023-07" db="EMBL/GenBank/DDBJ databases">
        <title>Genomic Encyclopedia of Type Strains, Phase IV (KMG-IV): sequencing the most valuable type-strain genomes for metagenomic binning, comparative biology and taxonomic classification.</title>
        <authorList>
            <person name="Goeker M."/>
        </authorList>
    </citation>
    <scope>NUCLEOTIDE SEQUENCE [LARGE SCALE GENOMIC DNA]</scope>
    <source>
        <strain evidence="9 10">DSM 105143</strain>
    </source>
</reference>
<dbReference type="PANTHER" id="PTHR30269">
    <property type="entry name" value="TRANSMEMBRANE PROTEIN YFCA"/>
    <property type="match status" value="1"/>
</dbReference>
<sequence>MIAYILICISTIIAGFTQASLGFGSGIVIMIFLPTLFPIAESAAISSSITMVLSALMVRRYSRFINLKKVVFPAIIYSIASVLSIYYSGYIHATYAKIGFGIFLLSLSVYQFIFANKNNKDLGYFKSLIFIILSGIFSGLFGIGGPLMAIYFLKVCQSKEEYLGITQLFFISNSIFSLLTRISTGILEVGHMPIILIGIVGILCGFWLSNRFIRIKEITRFKIYIYQAVGIVGIFYIMQGFLK</sequence>
<keyword evidence="3" id="KW-0813">Transport</keyword>
<gene>
    <name evidence="9" type="ORF">J2S23_001152</name>
</gene>
<evidence type="ECO:0000256" key="3">
    <source>
        <dbReference type="ARBA" id="ARBA00022448"/>
    </source>
</evidence>
<keyword evidence="4 8" id="KW-1003">Cell membrane</keyword>
<proteinExistence type="inferred from homology"/>
<feature type="transmembrane region" description="Helical" evidence="8">
    <location>
        <begin position="95"/>
        <end position="115"/>
    </location>
</feature>
<dbReference type="InterPro" id="IPR002781">
    <property type="entry name" value="TM_pro_TauE-like"/>
</dbReference>
<evidence type="ECO:0000313" key="10">
    <source>
        <dbReference type="Proteomes" id="UP001223079"/>
    </source>
</evidence>
<evidence type="ECO:0000256" key="5">
    <source>
        <dbReference type="ARBA" id="ARBA00022692"/>
    </source>
</evidence>
<protein>
    <recommendedName>
        <fullName evidence="8">Probable membrane transporter protein</fullName>
    </recommendedName>
</protein>
<evidence type="ECO:0000256" key="4">
    <source>
        <dbReference type="ARBA" id="ARBA00022475"/>
    </source>
</evidence>
<keyword evidence="7 8" id="KW-0472">Membrane</keyword>
<dbReference type="RefSeq" id="WP_307121791.1">
    <property type="nucleotide sequence ID" value="NZ_JAUSTM010000009.1"/>
</dbReference>
<evidence type="ECO:0000313" key="9">
    <source>
        <dbReference type="EMBL" id="MDQ0222600.1"/>
    </source>
</evidence>
<evidence type="ECO:0000256" key="2">
    <source>
        <dbReference type="ARBA" id="ARBA00009142"/>
    </source>
</evidence>
<accession>A0ABT9YS52</accession>
<feature type="transmembrane region" description="Helical" evidence="8">
    <location>
        <begin position="221"/>
        <end position="242"/>
    </location>
</feature>
<organism evidence="9 10">
    <name type="scientific">Streptococcus moroccensis</name>
    <dbReference type="NCBI Taxonomy" id="1451356"/>
    <lineage>
        <taxon>Bacteria</taxon>
        <taxon>Bacillati</taxon>
        <taxon>Bacillota</taxon>
        <taxon>Bacilli</taxon>
        <taxon>Lactobacillales</taxon>
        <taxon>Streptococcaceae</taxon>
        <taxon>Streptococcus</taxon>
    </lineage>
</organism>
<evidence type="ECO:0000256" key="6">
    <source>
        <dbReference type="ARBA" id="ARBA00022989"/>
    </source>
</evidence>
<feature type="transmembrane region" description="Helical" evidence="8">
    <location>
        <begin position="189"/>
        <end position="209"/>
    </location>
</feature>
<keyword evidence="6 8" id="KW-1133">Transmembrane helix</keyword>
<name>A0ABT9YS52_9STRE</name>
<evidence type="ECO:0000256" key="1">
    <source>
        <dbReference type="ARBA" id="ARBA00004651"/>
    </source>
</evidence>
<dbReference type="Pfam" id="PF01925">
    <property type="entry name" value="TauE"/>
    <property type="match status" value="1"/>
</dbReference>
<feature type="transmembrane region" description="Helical" evidence="8">
    <location>
        <begin position="127"/>
        <end position="153"/>
    </location>
</feature>
<evidence type="ECO:0000256" key="7">
    <source>
        <dbReference type="ARBA" id="ARBA00023136"/>
    </source>
</evidence>
<keyword evidence="10" id="KW-1185">Reference proteome</keyword>
<dbReference type="PANTHER" id="PTHR30269:SF37">
    <property type="entry name" value="MEMBRANE TRANSPORTER PROTEIN"/>
    <property type="match status" value="1"/>
</dbReference>
<dbReference type="InterPro" id="IPR052017">
    <property type="entry name" value="TSUP"/>
</dbReference>
<feature type="transmembrane region" description="Helical" evidence="8">
    <location>
        <begin position="39"/>
        <end position="58"/>
    </location>
</feature>
<evidence type="ECO:0000256" key="8">
    <source>
        <dbReference type="RuleBase" id="RU363041"/>
    </source>
</evidence>
<feature type="transmembrane region" description="Helical" evidence="8">
    <location>
        <begin position="12"/>
        <end position="33"/>
    </location>
</feature>
<comment type="similarity">
    <text evidence="2 8">Belongs to the 4-toluene sulfonate uptake permease (TSUP) (TC 2.A.102) family.</text>
</comment>